<sequence>MAQHSMRLETLRQLLNRNNVSSLFKLHMSLKLQTLGHKENRTQKPLCSHVDYAIFMKHRYLQGVHKTR</sequence>
<protein>
    <submittedName>
        <fullName evidence="1">Uncharacterized protein</fullName>
    </submittedName>
</protein>
<dbReference type="EMBL" id="GBRH01161800">
    <property type="protein sequence ID" value="JAE36096.1"/>
    <property type="molecule type" value="Transcribed_RNA"/>
</dbReference>
<name>A0A0A9HMM5_ARUDO</name>
<accession>A0A0A9HMM5</accession>
<organism evidence="1">
    <name type="scientific">Arundo donax</name>
    <name type="common">Giant reed</name>
    <name type="synonym">Donax arundinaceus</name>
    <dbReference type="NCBI Taxonomy" id="35708"/>
    <lineage>
        <taxon>Eukaryota</taxon>
        <taxon>Viridiplantae</taxon>
        <taxon>Streptophyta</taxon>
        <taxon>Embryophyta</taxon>
        <taxon>Tracheophyta</taxon>
        <taxon>Spermatophyta</taxon>
        <taxon>Magnoliopsida</taxon>
        <taxon>Liliopsida</taxon>
        <taxon>Poales</taxon>
        <taxon>Poaceae</taxon>
        <taxon>PACMAD clade</taxon>
        <taxon>Arundinoideae</taxon>
        <taxon>Arundineae</taxon>
        <taxon>Arundo</taxon>
    </lineage>
</organism>
<reference evidence="1" key="2">
    <citation type="journal article" date="2015" name="Data Brief">
        <title>Shoot transcriptome of the giant reed, Arundo donax.</title>
        <authorList>
            <person name="Barrero R.A."/>
            <person name="Guerrero F.D."/>
            <person name="Moolhuijzen P."/>
            <person name="Goolsby J.A."/>
            <person name="Tidwell J."/>
            <person name="Bellgard S.E."/>
            <person name="Bellgard M.I."/>
        </authorList>
    </citation>
    <scope>NUCLEOTIDE SEQUENCE</scope>
    <source>
        <tissue evidence="1">Shoot tissue taken approximately 20 cm above the soil surface</tissue>
    </source>
</reference>
<evidence type="ECO:0000313" key="1">
    <source>
        <dbReference type="EMBL" id="JAE36096.1"/>
    </source>
</evidence>
<reference evidence="1" key="1">
    <citation type="submission" date="2014-09" db="EMBL/GenBank/DDBJ databases">
        <authorList>
            <person name="Magalhaes I.L.F."/>
            <person name="Oliveira U."/>
            <person name="Santos F.R."/>
            <person name="Vidigal T.H.D.A."/>
            <person name="Brescovit A.D."/>
            <person name="Santos A.J."/>
        </authorList>
    </citation>
    <scope>NUCLEOTIDE SEQUENCE</scope>
    <source>
        <tissue evidence="1">Shoot tissue taken approximately 20 cm above the soil surface</tissue>
    </source>
</reference>
<proteinExistence type="predicted"/>
<dbReference type="AlphaFoldDB" id="A0A0A9HMM5"/>